<comment type="catalytic activity">
    <reaction evidence="6">
        <text>D-glucose 6-phosphate + NADP(+) = 6-phospho-D-glucono-1,5-lactone + NADPH + H(+)</text>
        <dbReference type="Rhea" id="RHEA:15841"/>
        <dbReference type="ChEBI" id="CHEBI:15378"/>
        <dbReference type="ChEBI" id="CHEBI:57783"/>
        <dbReference type="ChEBI" id="CHEBI:57955"/>
        <dbReference type="ChEBI" id="CHEBI:58349"/>
        <dbReference type="ChEBI" id="CHEBI:61548"/>
        <dbReference type="EC" id="1.1.1.49"/>
    </reaction>
</comment>
<feature type="region of interest" description="Disordered" evidence="7">
    <location>
        <begin position="481"/>
        <end position="502"/>
    </location>
</feature>
<feature type="active site" description="Proton acceptor" evidence="6">
    <location>
        <position position="259"/>
    </location>
</feature>
<evidence type="ECO:0000259" key="8">
    <source>
        <dbReference type="Pfam" id="PF00479"/>
    </source>
</evidence>
<dbReference type="RefSeq" id="WP_111536847.1">
    <property type="nucleotide sequence ID" value="NZ_QKZL01000005.1"/>
</dbReference>
<comment type="caution">
    <text evidence="10">The sequence shown here is derived from an EMBL/GenBank/DDBJ whole genome shotgun (WGS) entry which is preliminary data.</text>
</comment>
<evidence type="ECO:0000256" key="5">
    <source>
        <dbReference type="ARBA" id="ARBA00023277"/>
    </source>
</evidence>
<feature type="domain" description="Glucose-6-phosphate dehydrogenase NAD-binding" evidence="8">
    <location>
        <begin position="23"/>
        <end position="205"/>
    </location>
</feature>
<dbReference type="UniPathway" id="UPA00115">
    <property type="reaction ID" value="UER00408"/>
</dbReference>
<protein>
    <recommendedName>
        <fullName evidence="6">Glucose-6-phosphate 1-dehydrogenase</fullName>
        <shortName evidence="6">G6PD</shortName>
        <ecNumber evidence="6">1.1.1.49</ecNumber>
    </recommendedName>
</protein>
<keyword evidence="5 6" id="KW-0119">Carbohydrate metabolism</keyword>
<feature type="binding site" evidence="6">
    <location>
        <begin position="110"/>
        <end position="111"/>
    </location>
    <ligand>
        <name>NADP(+)</name>
        <dbReference type="ChEBI" id="CHEBI:58349"/>
    </ligand>
</feature>
<feature type="binding site" evidence="6">
    <location>
        <position position="201"/>
    </location>
    <ligand>
        <name>substrate</name>
    </ligand>
</feature>
<dbReference type="InterPro" id="IPR022674">
    <property type="entry name" value="G6P_DH_NAD-bd"/>
</dbReference>
<organism evidence="10 11">
    <name type="scientific">Palleronia aestuarii</name>
    <dbReference type="NCBI Taxonomy" id="568105"/>
    <lineage>
        <taxon>Bacteria</taxon>
        <taxon>Pseudomonadati</taxon>
        <taxon>Pseudomonadota</taxon>
        <taxon>Alphaproteobacteria</taxon>
        <taxon>Rhodobacterales</taxon>
        <taxon>Roseobacteraceae</taxon>
        <taxon>Palleronia</taxon>
    </lineage>
</organism>
<dbReference type="NCBIfam" id="NF009492">
    <property type="entry name" value="PRK12853.1-3"/>
    <property type="match status" value="1"/>
</dbReference>
<feature type="domain" description="Glucose-6-phosphate dehydrogenase C-terminal" evidence="9">
    <location>
        <begin position="208"/>
        <end position="490"/>
    </location>
</feature>
<dbReference type="GO" id="GO:0004345">
    <property type="term" value="F:glucose-6-phosphate dehydrogenase activity"/>
    <property type="evidence" value="ECO:0007669"/>
    <property type="project" value="UniProtKB-UniRule"/>
</dbReference>
<keyword evidence="11" id="KW-1185">Reference proteome</keyword>
<sequence length="502" mass="54700">MIPTGSKPSSQPGRSAAPPATIVIFGAAGDLTKRLLIPSLYNLSESHLLGEDFAVLGVDIADTSTEAWRDGLGETLRSFTGDADAEFHPDRIDAEAWDRLAGCLSYMKGDVTDPACFEALRDQLGDRSAIFYLAVGAHFFAPIVDGLGKAGLLEETEGAFRRLVIEKPFGHDLASAQALNARILKVAREEQVFRIDHFMGKEPVQSLLAMRFANRLFEPIWRAEHVERVEITAAETIGVGSRGRFYEPTGALRDMVPNHMMQLLCMAAMDAPSSLDADAIRGEKTRLLAAVAPLGPDDVVFGQYEAGEIEGNAVPGYREEADVAPDSRTETFVAARFRIHNWRWAGTPFLIRTGKCLAARRTEIVVHLKPAPFRLFPDMEAPAGSSDRITLSVDPGHGIEIAFDVKRPGPDMELAKAATEFSFDEAFAHNPNVGYEALLYDCLTGDATLFQRADTIEAAWRIVDPVLDHAKNAAPLPYDAGSEGPEAAADWGWTPLGKTHDE</sequence>
<dbReference type="InterPro" id="IPR001282">
    <property type="entry name" value="G6P_DH"/>
</dbReference>
<comment type="caution">
    <text evidence="6">Lacks conserved residue(s) required for the propagation of feature annotation.</text>
</comment>
<dbReference type="SUPFAM" id="SSF55347">
    <property type="entry name" value="Glyceraldehyde-3-phosphate dehydrogenase-like, C-terminal domain"/>
    <property type="match status" value="1"/>
</dbReference>
<comment type="similarity">
    <text evidence="6">Belongs to the glucose-6-phosphate dehydrogenase family.</text>
</comment>
<evidence type="ECO:0000313" key="10">
    <source>
        <dbReference type="EMBL" id="PZX17071.1"/>
    </source>
</evidence>
<dbReference type="SUPFAM" id="SSF51735">
    <property type="entry name" value="NAD(P)-binding Rossmann-fold domains"/>
    <property type="match status" value="1"/>
</dbReference>
<dbReference type="NCBIfam" id="TIGR00871">
    <property type="entry name" value="zwf"/>
    <property type="match status" value="1"/>
</dbReference>
<evidence type="ECO:0000259" key="9">
    <source>
        <dbReference type="Pfam" id="PF02781"/>
    </source>
</evidence>
<dbReference type="GO" id="GO:0005829">
    <property type="term" value="C:cytosol"/>
    <property type="evidence" value="ECO:0007669"/>
    <property type="project" value="TreeGrafter"/>
</dbReference>
<dbReference type="PANTHER" id="PTHR23429:SF0">
    <property type="entry name" value="GLUCOSE-6-PHOSPHATE 1-DEHYDROGENASE"/>
    <property type="match status" value="1"/>
</dbReference>
<dbReference type="PIRSF" id="PIRSF000110">
    <property type="entry name" value="G6PD"/>
    <property type="match status" value="1"/>
</dbReference>
<keyword evidence="2 6" id="KW-0313">Glucose metabolism</keyword>
<evidence type="ECO:0000256" key="1">
    <source>
        <dbReference type="ARBA" id="ARBA00004937"/>
    </source>
</evidence>
<evidence type="ECO:0000256" key="7">
    <source>
        <dbReference type="SAM" id="MobiDB-lite"/>
    </source>
</evidence>
<dbReference type="GO" id="GO:0009051">
    <property type="term" value="P:pentose-phosphate shunt, oxidative branch"/>
    <property type="evidence" value="ECO:0007669"/>
    <property type="project" value="TreeGrafter"/>
</dbReference>
<keyword evidence="4 6" id="KW-0560">Oxidoreductase</keyword>
<feature type="binding site" evidence="6">
    <location>
        <position position="167"/>
    </location>
    <ligand>
        <name>NADP(+)</name>
        <dbReference type="ChEBI" id="CHEBI:58349"/>
    </ligand>
</feature>
<dbReference type="GO" id="GO:0050661">
    <property type="term" value="F:NADP binding"/>
    <property type="evidence" value="ECO:0007669"/>
    <property type="project" value="UniProtKB-UniRule"/>
</dbReference>
<dbReference type="InterPro" id="IPR022675">
    <property type="entry name" value="G6P_DH_C"/>
</dbReference>
<feature type="binding site" evidence="6">
    <location>
        <position position="355"/>
    </location>
    <ligand>
        <name>substrate</name>
    </ligand>
</feature>
<evidence type="ECO:0000256" key="6">
    <source>
        <dbReference type="HAMAP-Rule" id="MF_00966"/>
    </source>
</evidence>
<proteinExistence type="inferred from homology"/>
<dbReference type="OrthoDB" id="9802739at2"/>
<dbReference type="Proteomes" id="UP000248916">
    <property type="component" value="Unassembled WGS sequence"/>
</dbReference>
<evidence type="ECO:0000256" key="2">
    <source>
        <dbReference type="ARBA" id="ARBA00022526"/>
    </source>
</evidence>
<feature type="binding site" evidence="6">
    <location>
        <position position="254"/>
    </location>
    <ligand>
        <name>substrate</name>
    </ligand>
</feature>
<dbReference type="Gene3D" id="3.40.50.720">
    <property type="entry name" value="NAD(P)-binding Rossmann-like Domain"/>
    <property type="match status" value="1"/>
</dbReference>
<evidence type="ECO:0000256" key="3">
    <source>
        <dbReference type="ARBA" id="ARBA00022857"/>
    </source>
</evidence>
<dbReference type="Pfam" id="PF02781">
    <property type="entry name" value="G6PD_C"/>
    <property type="match status" value="1"/>
</dbReference>
<dbReference type="InterPro" id="IPR036291">
    <property type="entry name" value="NAD(P)-bd_dom_sf"/>
</dbReference>
<feature type="binding site" evidence="6">
    <location>
        <position position="235"/>
    </location>
    <ligand>
        <name>substrate</name>
    </ligand>
</feature>
<reference evidence="10 11" key="1">
    <citation type="submission" date="2018-06" db="EMBL/GenBank/DDBJ databases">
        <title>Genomic Encyclopedia of Archaeal and Bacterial Type Strains, Phase II (KMG-II): from individual species to whole genera.</title>
        <authorList>
            <person name="Goeker M."/>
        </authorList>
    </citation>
    <scope>NUCLEOTIDE SEQUENCE [LARGE SCALE GENOMIC DNA]</scope>
    <source>
        <strain evidence="10 11">DSM 22009</strain>
    </source>
</reference>
<dbReference type="PRINTS" id="PR00079">
    <property type="entry name" value="G6PDHDRGNASE"/>
</dbReference>
<evidence type="ECO:0000313" key="11">
    <source>
        <dbReference type="Proteomes" id="UP000248916"/>
    </source>
</evidence>
<dbReference type="AlphaFoldDB" id="A0A2W7NA02"/>
<comment type="function">
    <text evidence="6">Catalyzes the oxidation of glucose 6-phosphate to 6-phosphogluconolactone.</text>
</comment>
<dbReference type="EMBL" id="QKZL01000005">
    <property type="protein sequence ID" value="PZX17071.1"/>
    <property type="molecule type" value="Genomic_DNA"/>
</dbReference>
<dbReference type="Pfam" id="PF00479">
    <property type="entry name" value="G6PD_N"/>
    <property type="match status" value="1"/>
</dbReference>
<dbReference type="Gene3D" id="3.30.360.10">
    <property type="entry name" value="Dihydrodipicolinate Reductase, domain 2"/>
    <property type="match status" value="1"/>
</dbReference>
<name>A0A2W7NA02_9RHOB</name>
<evidence type="ECO:0000256" key="4">
    <source>
        <dbReference type="ARBA" id="ARBA00023002"/>
    </source>
</evidence>
<dbReference type="PANTHER" id="PTHR23429">
    <property type="entry name" value="GLUCOSE-6-PHOSPHATE 1-DEHYDROGENASE G6PD"/>
    <property type="match status" value="1"/>
</dbReference>
<dbReference type="GO" id="GO:0006006">
    <property type="term" value="P:glucose metabolic process"/>
    <property type="evidence" value="ECO:0007669"/>
    <property type="project" value="UniProtKB-KW"/>
</dbReference>
<dbReference type="HAMAP" id="MF_00966">
    <property type="entry name" value="G6PD"/>
    <property type="match status" value="1"/>
</dbReference>
<accession>A0A2W7NA02</accession>
<keyword evidence="3 6" id="KW-0521">NADP</keyword>
<feature type="binding site" evidence="6">
    <location>
        <position position="197"/>
    </location>
    <ligand>
        <name>substrate</name>
    </ligand>
</feature>
<gene>
    <name evidence="6" type="primary">zwf</name>
    <name evidence="10" type="ORF">LX81_01702</name>
</gene>
<dbReference type="EC" id="1.1.1.49" evidence="6"/>
<comment type="pathway">
    <text evidence="1 6">Carbohydrate degradation; pentose phosphate pathway; D-ribulose 5-phosphate from D-glucose 6-phosphate (oxidative stage): step 1/3.</text>
</comment>